<keyword evidence="2" id="KW-1185">Reference proteome</keyword>
<evidence type="ECO:0000313" key="2">
    <source>
        <dbReference type="Proteomes" id="UP001227230"/>
    </source>
</evidence>
<evidence type="ECO:0000313" key="1">
    <source>
        <dbReference type="EMBL" id="WJZ87116.1"/>
    </source>
</evidence>
<name>A0ABY9BXC9_VITVI</name>
<sequence length="161" mass="19553">MNNGGNLWTLRTKRRYLRLVEETSDENLGRPTGFGRPFEGRSIETNAVRFHPADDHLEWMQRHRFCWWIPFEKFFCCRLFSWFAVLPQSDSTFSERAAEKHREKWQRNTTQHFVEKEEAPKWMVGPEPLGQAHACRNNNQYYSRLELRNQLKRCRFFFSVY</sequence>
<protein>
    <submittedName>
        <fullName evidence="1">Uncharacterized protein</fullName>
    </submittedName>
</protein>
<dbReference type="EMBL" id="CP126652">
    <property type="protein sequence ID" value="WJZ87116.1"/>
    <property type="molecule type" value="Genomic_DNA"/>
</dbReference>
<accession>A0ABY9BXC9</accession>
<reference evidence="1 2" key="1">
    <citation type="journal article" date="2023" name="Hortic Res">
        <title>The complete reference genome for grapevine (Vitis vinifera L.) genetics and breeding.</title>
        <authorList>
            <person name="Shi X."/>
            <person name="Cao S."/>
            <person name="Wang X."/>
            <person name="Huang S."/>
            <person name="Wang Y."/>
            <person name="Liu Z."/>
            <person name="Liu W."/>
            <person name="Leng X."/>
            <person name="Peng Y."/>
            <person name="Wang N."/>
            <person name="Wang Y."/>
            <person name="Ma Z."/>
            <person name="Xu X."/>
            <person name="Zhang F."/>
            <person name="Xue H."/>
            <person name="Zhong H."/>
            <person name="Wang Y."/>
            <person name="Zhang K."/>
            <person name="Velt A."/>
            <person name="Avia K."/>
            <person name="Holtgrawe D."/>
            <person name="Grimplet J."/>
            <person name="Matus J.T."/>
            <person name="Ware D."/>
            <person name="Wu X."/>
            <person name="Wang H."/>
            <person name="Liu C."/>
            <person name="Fang Y."/>
            <person name="Rustenholz C."/>
            <person name="Cheng Z."/>
            <person name="Xiao H."/>
            <person name="Zhou Y."/>
        </authorList>
    </citation>
    <scope>NUCLEOTIDE SEQUENCE [LARGE SCALE GENOMIC DNA]</scope>
    <source>
        <strain evidence="2">cv. Pinot noir / PN40024</strain>
        <tissue evidence="1">Leaf</tissue>
    </source>
</reference>
<proteinExistence type="predicted"/>
<organism evidence="1 2">
    <name type="scientific">Vitis vinifera</name>
    <name type="common">Grape</name>
    <dbReference type="NCBI Taxonomy" id="29760"/>
    <lineage>
        <taxon>Eukaryota</taxon>
        <taxon>Viridiplantae</taxon>
        <taxon>Streptophyta</taxon>
        <taxon>Embryophyta</taxon>
        <taxon>Tracheophyta</taxon>
        <taxon>Spermatophyta</taxon>
        <taxon>Magnoliopsida</taxon>
        <taxon>eudicotyledons</taxon>
        <taxon>Gunneridae</taxon>
        <taxon>Pentapetalae</taxon>
        <taxon>rosids</taxon>
        <taxon>Vitales</taxon>
        <taxon>Vitaceae</taxon>
        <taxon>Viteae</taxon>
        <taxon>Vitis</taxon>
    </lineage>
</organism>
<gene>
    <name evidence="1" type="ORF">VitviT2T_006518</name>
</gene>
<dbReference type="Proteomes" id="UP001227230">
    <property type="component" value="Chromosome 5"/>
</dbReference>